<organism evidence="1">
    <name type="scientific">Pinguiococcus pyrenoidosus</name>
    <dbReference type="NCBI Taxonomy" id="172671"/>
    <lineage>
        <taxon>Eukaryota</taxon>
        <taxon>Sar</taxon>
        <taxon>Stramenopiles</taxon>
        <taxon>Ochrophyta</taxon>
        <taxon>Pinguiophyceae</taxon>
        <taxon>Pinguiochrysidales</taxon>
        <taxon>Pinguiochrysidaceae</taxon>
        <taxon>Pinguiococcus</taxon>
    </lineage>
</organism>
<dbReference type="EMBL" id="HBEA01001799">
    <property type="protein sequence ID" value="CAD8251837.1"/>
    <property type="molecule type" value="Transcribed_RNA"/>
</dbReference>
<protein>
    <submittedName>
        <fullName evidence="1">Uncharacterized protein</fullName>
    </submittedName>
</protein>
<reference evidence="1" key="1">
    <citation type="submission" date="2021-01" db="EMBL/GenBank/DDBJ databases">
        <authorList>
            <person name="Corre E."/>
            <person name="Pelletier E."/>
            <person name="Niang G."/>
            <person name="Scheremetjew M."/>
            <person name="Finn R."/>
            <person name="Kale V."/>
            <person name="Holt S."/>
            <person name="Cochrane G."/>
            <person name="Meng A."/>
            <person name="Brown T."/>
            <person name="Cohen L."/>
        </authorList>
    </citation>
    <scope>NUCLEOTIDE SEQUENCE</scope>
    <source>
        <strain evidence="1">CCMP2078</strain>
    </source>
</reference>
<evidence type="ECO:0000313" key="1">
    <source>
        <dbReference type="EMBL" id="CAD8251837.1"/>
    </source>
</evidence>
<dbReference type="AlphaFoldDB" id="A0A7R9Y8I6"/>
<proteinExistence type="predicted"/>
<gene>
    <name evidence="1" type="ORF">PPYR1160_LOCUS1328</name>
</gene>
<name>A0A7R9Y8I6_9STRA</name>
<sequence>MAMTRRRTYKEVLLGETDECRQVATAKAHHFLQKTGAAEEMPPATACSAAPYMRDREHSGADSVGGDLDSVKDFEIPRAMEAKSEEESKTGPPLYDLLQTILPGSLGELESAPQLVGAVENTEAEALQAVAEMLTPKVNEFLESTYWEHPRRIRHGPVDARTLSLAATERERERELVRAVCQALSSGNHDLTGVENVEDEVRMAIAIDNLLHQESDFPDLPEIANKARRLRLFLQGPESLPLSLALQLMLLHVGLMTRAITVLIPGMLCQIAATKSWQLKLFYDDGTMKSFNDLRMELLNQEDDTAAKVRQLIYKQVQASRRPLNAI</sequence>
<accession>A0A7R9Y8I6</accession>